<dbReference type="EMBL" id="UINC01006836">
    <property type="protein sequence ID" value="SVA29930.1"/>
    <property type="molecule type" value="Genomic_DNA"/>
</dbReference>
<dbReference type="AlphaFoldDB" id="A0A381UP92"/>
<accession>A0A381UP92</accession>
<protein>
    <submittedName>
        <fullName evidence="1">Uncharacterized protein</fullName>
    </submittedName>
</protein>
<gene>
    <name evidence="1" type="ORF">METZ01_LOCUS82784</name>
</gene>
<proteinExistence type="predicted"/>
<name>A0A381UP92_9ZZZZ</name>
<sequence>MIIRKLILVTCFFVLISSCVRGNHTLTSVCYKEKYHTLLLDGARTVKRIIDDECYKKEEVLRWKWHKQF</sequence>
<evidence type="ECO:0000313" key="1">
    <source>
        <dbReference type="EMBL" id="SVA29930.1"/>
    </source>
</evidence>
<organism evidence="1">
    <name type="scientific">marine metagenome</name>
    <dbReference type="NCBI Taxonomy" id="408172"/>
    <lineage>
        <taxon>unclassified sequences</taxon>
        <taxon>metagenomes</taxon>
        <taxon>ecological metagenomes</taxon>
    </lineage>
</organism>
<dbReference type="PROSITE" id="PS51257">
    <property type="entry name" value="PROKAR_LIPOPROTEIN"/>
    <property type="match status" value="1"/>
</dbReference>
<reference evidence="1" key="1">
    <citation type="submission" date="2018-05" db="EMBL/GenBank/DDBJ databases">
        <authorList>
            <person name="Lanie J.A."/>
            <person name="Ng W.-L."/>
            <person name="Kazmierczak K.M."/>
            <person name="Andrzejewski T.M."/>
            <person name="Davidsen T.M."/>
            <person name="Wayne K.J."/>
            <person name="Tettelin H."/>
            <person name="Glass J.I."/>
            <person name="Rusch D."/>
            <person name="Podicherti R."/>
            <person name="Tsui H.-C.T."/>
            <person name="Winkler M.E."/>
        </authorList>
    </citation>
    <scope>NUCLEOTIDE SEQUENCE</scope>
</reference>